<dbReference type="PANTHER" id="PTHR43283:SF3">
    <property type="entry name" value="BETA-LACTAMASE FAMILY PROTEIN (AFU_ORTHOLOGUE AFUA_5G07500)"/>
    <property type="match status" value="1"/>
</dbReference>
<dbReference type="Gene3D" id="3.40.710.10">
    <property type="entry name" value="DD-peptidase/beta-lactamase superfamily"/>
    <property type="match status" value="1"/>
</dbReference>
<accession>A0ABP9QQW3</accession>
<dbReference type="PANTHER" id="PTHR43283">
    <property type="entry name" value="BETA-LACTAMASE-RELATED"/>
    <property type="match status" value="1"/>
</dbReference>
<proteinExistence type="predicted"/>
<evidence type="ECO:0000313" key="2">
    <source>
        <dbReference type="EMBL" id="GAA5165539.1"/>
    </source>
</evidence>
<name>A0ABP9QQW3_9PSEU</name>
<comment type="caution">
    <text evidence="2">The sequence shown here is derived from an EMBL/GenBank/DDBJ whole genome shotgun (WGS) entry which is preliminary data.</text>
</comment>
<dbReference type="GO" id="GO:0016787">
    <property type="term" value="F:hydrolase activity"/>
    <property type="evidence" value="ECO:0007669"/>
    <property type="project" value="UniProtKB-KW"/>
</dbReference>
<keyword evidence="3" id="KW-1185">Reference proteome</keyword>
<dbReference type="RefSeq" id="WP_185065008.1">
    <property type="nucleotide sequence ID" value="NZ_BAABJP010000031.1"/>
</dbReference>
<sequence>MREAAIDEVLSAAVAAGDVPNVVAMAADRDGPVYQGAAGPRAVGEDDPITPDSSLRIASMTKMVTTVAALQQAERGNLELDAPVDTYLPQFADLGVLEGFDGDTPKLRPAGGRATVRQLITHTSGLGYWFFSPELKRWEAVTGTPNVNSGLKAIFTAPLVADPGTRFDYGINTDWLGLVVEAVSGQSLDAYLDVNVLGPLGMHHTTFLMTPEQRANSVPVHMRDESGNWVATEADFNQEPEWWAGGHGLYSTPRDYLAFQRMLLGGGTLGDAKVLNPETVAEAFTNQIGALDFPAEIPTSDPSFTCDCNLGPGLKWGLGLLLNSEDQPGARAAWSGAWAGIFNTHFWVDPRNGVTGAIYTQFLPFVEPRAVKMYQDYERALYAAL</sequence>
<protein>
    <submittedName>
        <fullName evidence="2">Serine hydrolase domain-containing protein</fullName>
    </submittedName>
</protein>
<dbReference type="InterPro" id="IPR050789">
    <property type="entry name" value="Diverse_Enzym_Activities"/>
</dbReference>
<reference evidence="3" key="1">
    <citation type="journal article" date="2019" name="Int. J. Syst. Evol. Microbiol.">
        <title>The Global Catalogue of Microorganisms (GCM) 10K type strain sequencing project: providing services to taxonomists for standard genome sequencing and annotation.</title>
        <authorList>
            <consortium name="The Broad Institute Genomics Platform"/>
            <consortium name="The Broad Institute Genome Sequencing Center for Infectious Disease"/>
            <person name="Wu L."/>
            <person name="Ma J."/>
        </authorList>
    </citation>
    <scope>NUCLEOTIDE SEQUENCE [LARGE SCALE GENOMIC DNA]</scope>
    <source>
        <strain evidence="3">JCM 18303</strain>
    </source>
</reference>
<dbReference type="InterPro" id="IPR012338">
    <property type="entry name" value="Beta-lactam/transpept-like"/>
</dbReference>
<feature type="domain" description="Beta-lactamase-related" evidence="1">
    <location>
        <begin position="7"/>
        <end position="370"/>
    </location>
</feature>
<gene>
    <name evidence="2" type="ORF">GCM10023321_55660</name>
</gene>
<dbReference type="Proteomes" id="UP001428817">
    <property type="component" value="Unassembled WGS sequence"/>
</dbReference>
<organism evidence="2 3">
    <name type="scientific">Pseudonocardia eucalypti</name>
    <dbReference type="NCBI Taxonomy" id="648755"/>
    <lineage>
        <taxon>Bacteria</taxon>
        <taxon>Bacillati</taxon>
        <taxon>Actinomycetota</taxon>
        <taxon>Actinomycetes</taxon>
        <taxon>Pseudonocardiales</taxon>
        <taxon>Pseudonocardiaceae</taxon>
        <taxon>Pseudonocardia</taxon>
    </lineage>
</organism>
<dbReference type="EMBL" id="BAABJP010000031">
    <property type="protein sequence ID" value="GAA5165539.1"/>
    <property type="molecule type" value="Genomic_DNA"/>
</dbReference>
<keyword evidence="2" id="KW-0378">Hydrolase</keyword>
<evidence type="ECO:0000313" key="3">
    <source>
        <dbReference type="Proteomes" id="UP001428817"/>
    </source>
</evidence>
<dbReference type="InterPro" id="IPR001466">
    <property type="entry name" value="Beta-lactam-related"/>
</dbReference>
<evidence type="ECO:0000259" key="1">
    <source>
        <dbReference type="Pfam" id="PF00144"/>
    </source>
</evidence>
<dbReference type="SUPFAM" id="SSF56601">
    <property type="entry name" value="beta-lactamase/transpeptidase-like"/>
    <property type="match status" value="1"/>
</dbReference>
<dbReference type="Pfam" id="PF00144">
    <property type="entry name" value="Beta-lactamase"/>
    <property type="match status" value="1"/>
</dbReference>